<gene>
    <name evidence="1" type="ORF">GCM10012275_56170</name>
</gene>
<evidence type="ECO:0000313" key="1">
    <source>
        <dbReference type="EMBL" id="GGM78285.1"/>
    </source>
</evidence>
<reference evidence="1" key="1">
    <citation type="journal article" date="2014" name="Int. J. Syst. Evol. Microbiol.">
        <title>Complete genome sequence of Corynebacterium casei LMG S-19264T (=DSM 44701T), isolated from a smear-ripened cheese.</title>
        <authorList>
            <consortium name="US DOE Joint Genome Institute (JGI-PGF)"/>
            <person name="Walter F."/>
            <person name="Albersmeier A."/>
            <person name="Kalinowski J."/>
            <person name="Ruckert C."/>
        </authorList>
    </citation>
    <scope>NUCLEOTIDE SEQUENCE</scope>
    <source>
        <strain evidence="1">CGMCC 4.5737</strain>
    </source>
</reference>
<reference evidence="1" key="2">
    <citation type="submission" date="2020-09" db="EMBL/GenBank/DDBJ databases">
        <authorList>
            <person name="Sun Q."/>
            <person name="Zhou Y."/>
        </authorList>
    </citation>
    <scope>NUCLEOTIDE SEQUENCE</scope>
    <source>
        <strain evidence="1">CGMCC 4.5737</strain>
    </source>
</reference>
<dbReference type="AlphaFoldDB" id="A0A8J3CJI5"/>
<comment type="caution">
    <text evidence="1">The sequence shown here is derived from an EMBL/GenBank/DDBJ whole genome shotgun (WGS) entry which is preliminary data.</text>
</comment>
<organism evidence="1 2">
    <name type="scientific">Longimycelium tulufanense</name>
    <dbReference type="NCBI Taxonomy" id="907463"/>
    <lineage>
        <taxon>Bacteria</taxon>
        <taxon>Bacillati</taxon>
        <taxon>Actinomycetota</taxon>
        <taxon>Actinomycetes</taxon>
        <taxon>Pseudonocardiales</taxon>
        <taxon>Pseudonocardiaceae</taxon>
        <taxon>Longimycelium</taxon>
    </lineage>
</organism>
<keyword evidence="2" id="KW-1185">Reference proteome</keyword>
<dbReference type="RefSeq" id="WP_189061443.1">
    <property type="nucleotide sequence ID" value="NZ_BMMK01000041.1"/>
</dbReference>
<dbReference type="Proteomes" id="UP000637578">
    <property type="component" value="Unassembled WGS sequence"/>
</dbReference>
<name>A0A8J3CJI5_9PSEU</name>
<evidence type="ECO:0000313" key="2">
    <source>
        <dbReference type="Proteomes" id="UP000637578"/>
    </source>
</evidence>
<proteinExistence type="predicted"/>
<accession>A0A8J3CJI5</accession>
<sequence>MEPERDAVRFLAWEWSGHNGERYQAVYLFGELVHIYMTVTGGTWLKWDQVEVTRGGNVADAVKRYATEHGCGDVRGAN</sequence>
<dbReference type="EMBL" id="BMMK01000041">
    <property type="protein sequence ID" value="GGM78285.1"/>
    <property type="molecule type" value="Genomic_DNA"/>
</dbReference>
<protein>
    <submittedName>
        <fullName evidence="1">Uncharacterized protein</fullName>
    </submittedName>
</protein>